<protein>
    <recommendedName>
        <fullName evidence="1">Roadblock/LAMTOR2 domain-containing protein</fullName>
    </recommendedName>
</protein>
<dbReference type="InterPro" id="IPR004942">
    <property type="entry name" value="Roadblock/LAMTOR2_dom"/>
</dbReference>
<evidence type="ECO:0000259" key="1">
    <source>
        <dbReference type="SMART" id="SM00960"/>
    </source>
</evidence>
<comment type="caution">
    <text evidence="2">The sequence shown here is derived from an EMBL/GenBank/DDBJ whole genome shotgun (WGS) entry which is preliminary data.</text>
</comment>
<reference evidence="2" key="2">
    <citation type="submission" date="2020-09" db="EMBL/GenBank/DDBJ databases">
        <authorList>
            <person name="Sun Q."/>
            <person name="Ohkuma M."/>
        </authorList>
    </citation>
    <scope>NUCLEOTIDE SEQUENCE</scope>
    <source>
        <strain evidence="2">JCM 31311</strain>
    </source>
</reference>
<dbReference type="AlphaFoldDB" id="A0A918C195"/>
<dbReference type="Gene3D" id="3.30.450.30">
    <property type="entry name" value="Dynein light chain 2a, cytoplasmic"/>
    <property type="match status" value="1"/>
</dbReference>
<reference evidence="2" key="1">
    <citation type="journal article" date="2014" name="Int. J. Syst. Evol. Microbiol.">
        <title>Complete genome sequence of Corynebacterium casei LMG S-19264T (=DSM 44701T), isolated from a smear-ripened cheese.</title>
        <authorList>
            <consortium name="US DOE Joint Genome Institute (JGI-PGF)"/>
            <person name="Walter F."/>
            <person name="Albersmeier A."/>
            <person name="Kalinowski J."/>
            <person name="Ruckert C."/>
        </authorList>
    </citation>
    <scope>NUCLEOTIDE SEQUENCE</scope>
    <source>
        <strain evidence="2">JCM 31311</strain>
    </source>
</reference>
<proteinExistence type="predicted"/>
<dbReference type="PROSITE" id="PS51257">
    <property type="entry name" value="PROKAR_LIPOPROTEIN"/>
    <property type="match status" value="1"/>
</dbReference>
<dbReference type="Proteomes" id="UP000603865">
    <property type="component" value="Unassembled WGS sequence"/>
</dbReference>
<gene>
    <name evidence="2" type="ORF">GCM10008957_11810</name>
</gene>
<feature type="domain" description="Roadblock/LAMTOR2" evidence="1">
    <location>
        <begin position="2"/>
        <end position="84"/>
    </location>
</feature>
<dbReference type="Pfam" id="PF03259">
    <property type="entry name" value="Robl_LC7"/>
    <property type="match status" value="1"/>
</dbReference>
<dbReference type="EMBL" id="BMQL01000004">
    <property type="protein sequence ID" value="GGR00621.1"/>
    <property type="molecule type" value="Genomic_DNA"/>
</dbReference>
<accession>A0A918C195</accession>
<name>A0A918C195_9DEIO</name>
<dbReference type="SUPFAM" id="SSF103196">
    <property type="entry name" value="Roadblock/LC7 domain"/>
    <property type="match status" value="1"/>
</dbReference>
<evidence type="ECO:0000313" key="2">
    <source>
        <dbReference type="EMBL" id="GGR00621.1"/>
    </source>
</evidence>
<keyword evidence="3" id="KW-1185">Reference proteome</keyword>
<dbReference type="SMART" id="SM00960">
    <property type="entry name" value="Robl_LC7"/>
    <property type="match status" value="1"/>
</dbReference>
<organism evidence="2 3">
    <name type="scientific">Deinococcus ruber</name>
    <dbReference type="NCBI Taxonomy" id="1848197"/>
    <lineage>
        <taxon>Bacteria</taxon>
        <taxon>Thermotogati</taxon>
        <taxon>Deinococcota</taxon>
        <taxon>Deinococci</taxon>
        <taxon>Deinococcales</taxon>
        <taxon>Deinococcaceae</taxon>
        <taxon>Deinococcus</taxon>
    </lineage>
</organism>
<sequence length="123" mass="12657">MRLDLLSTLTGVQSCALVGQDGLPLEMQGELGEALAAELAALQLSGERVGRRLGVGQVTRLAFTSDLADVVAVFTGGFALGAVLQRGIDTRSAQQTLARVALSLSKPGQGLPTAELLPTQDGL</sequence>
<dbReference type="RefSeq" id="WP_189088593.1">
    <property type="nucleotide sequence ID" value="NZ_BMQL01000004.1"/>
</dbReference>
<evidence type="ECO:0000313" key="3">
    <source>
        <dbReference type="Proteomes" id="UP000603865"/>
    </source>
</evidence>